<protein>
    <submittedName>
        <fullName evidence="2">Uncharacterized protein</fullName>
    </submittedName>
</protein>
<dbReference type="Proteomes" id="UP000324897">
    <property type="component" value="Chromosome 3"/>
</dbReference>
<evidence type="ECO:0000313" key="3">
    <source>
        <dbReference type="Proteomes" id="UP000324897"/>
    </source>
</evidence>
<organism evidence="2 3">
    <name type="scientific">Eragrostis curvula</name>
    <name type="common">weeping love grass</name>
    <dbReference type="NCBI Taxonomy" id="38414"/>
    <lineage>
        <taxon>Eukaryota</taxon>
        <taxon>Viridiplantae</taxon>
        <taxon>Streptophyta</taxon>
        <taxon>Embryophyta</taxon>
        <taxon>Tracheophyta</taxon>
        <taxon>Spermatophyta</taxon>
        <taxon>Magnoliopsida</taxon>
        <taxon>Liliopsida</taxon>
        <taxon>Poales</taxon>
        <taxon>Poaceae</taxon>
        <taxon>PACMAD clade</taxon>
        <taxon>Chloridoideae</taxon>
        <taxon>Eragrostideae</taxon>
        <taxon>Eragrostidinae</taxon>
        <taxon>Eragrostis</taxon>
    </lineage>
</organism>
<proteinExistence type="predicted"/>
<evidence type="ECO:0000313" key="2">
    <source>
        <dbReference type="EMBL" id="TVU07865.1"/>
    </source>
</evidence>
<feature type="non-terminal residue" evidence="2">
    <location>
        <position position="1"/>
    </location>
</feature>
<dbReference type="AlphaFoldDB" id="A0A5J9T900"/>
<evidence type="ECO:0000256" key="1">
    <source>
        <dbReference type="SAM" id="MobiDB-lite"/>
    </source>
</evidence>
<gene>
    <name evidence="2" type="ORF">EJB05_41239</name>
</gene>
<comment type="caution">
    <text evidence="2">The sequence shown here is derived from an EMBL/GenBank/DDBJ whole genome shotgun (WGS) entry which is preliminary data.</text>
</comment>
<dbReference type="Gramene" id="TVU07865">
    <property type="protein sequence ID" value="TVU07865"/>
    <property type="gene ID" value="EJB05_41239"/>
</dbReference>
<reference evidence="2 3" key="1">
    <citation type="journal article" date="2019" name="Sci. Rep.">
        <title>A high-quality genome of Eragrostis curvula grass provides insights into Poaceae evolution and supports new strategies to enhance forage quality.</title>
        <authorList>
            <person name="Carballo J."/>
            <person name="Santos B.A.C.M."/>
            <person name="Zappacosta D."/>
            <person name="Garbus I."/>
            <person name="Selva J.P."/>
            <person name="Gallo C.A."/>
            <person name="Diaz A."/>
            <person name="Albertini E."/>
            <person name="Caccamo M."/>
            <person name="Echenique V."/>
        </authorList>
    </citation>
    <scope>NUCLEOTIDE SEQUENCE [LARGE SCALE GENOMIC DNA]</scope>
    <source>
        <strain evidence="3">cv. Victoria</strain>
        <tissue evidence="2">Leaf</tissue>
    </source>
</reference>
<sequence>MQLPFDRKLSRFAKFVADHCSGSRNHAEPNSRGAKSGLSLALEKRSWISFLRMQARALQDSWGLAPQDRARQGCEANQSRP</sequence>
<name>A0A5J9T900_9POAL</name>
<keyword evidence="3" id="KW-1185">Reference proteome</keyword>
<feature type="region of interest" description="Disordered" evidence="1">
    <location>
        <begin position="62"/>
        <end position="81"/>
    </location>
</feature>
<accession>A0A5J9T900</accession>
<dbReference type="EMBL" id="RWGY01000039">
    <property type="protein sequence ID" value="TVU07865.1"/>
    <property type="molecule type" value="Genomic_DNA"/>
</dbReference>